<gene>
    <name evidence="13" type="primary">fbaA</name>
    <name evidence="13" type="ORF">V1633_33595</name>
    <name evidence="14" type="ORF">V1633_34930</name>
</gene>
<dbReference type="InterPro" id="IPR013785">
    <property type="entry name" value="Aldolase_TIM"/>
</dbReference>
<comment type="function">
    <text evidence="3">Catalyzes the aldol condensation of dihydroxyacetone phosphate (DHAP or glycerone-phosphate) with glyceraldehyde 3-phosphate (G3P) to form fructose 1,6-bisphosphate (FBP) in gluconeogenesis and the reverse reaction in glycolysis.</text>
</comment>
<evidence type="ECO:0000256" key="12">
    <source>
        <dbReference type="ARBA" id="ARBA00031804"/>
    </source>
</evidence>
<dbReference type="SUPFAM" id="SSF51569">
    <property type="entry name" value="Aldolase"/>
    <property type="match status" value="1"/>
</dbReference>
<dbReference type="PIRSF" id="PIRSF001359">
    <property type="entry name" value="F_bP_aldolase_II"/>
    <property type="match status" value="1"/>
</dbReference>
<dbReference type="InterPro" id="IPR006411">
    <property type="entry name" value="Fruct_bisP_bact"/>
</dbReference>
<evidence type="ECO:0000256" key="4">
    <source>
        <dbReference type="ARBA" id="ARBA00004714"/>
    </source>
</evidence>
<dbReference type="Pfam" id="PF01116">
    <property type="entry name" value="F_bP_aldolase"/>
    <property type="match status" value="1"/>
</dbReference>
<name>A0ABU7S4U5_9ACTN</name>
<evidence type="ECO:0000256" key="8">
    <source>
        <dbReference type="ARBA" id="ARBA00022723"/>
    </source>
</evidence>
<comment type="caution">
    <text evidence="13">The sequence shown here is derived from an EMBL/GenBank/DDBJ whole genome shotgun (WGS) entry which is preliminary data.</text>
</comment>
<evidence type="ECO:0000313" key="15">
    <source>
        <dbReference type="Proteomes" id="UP001332243"/>
    </source>
</evidence>
<keyword evidence="9" id="KW-0862">Zinc</keyword>
<keyword evidence="8" id="KW-0479">Metal-binding</keyword>
<keyword evidence="11 13" id="KW-0456">Lyase</keyword>
<evidence type="ECO:0000256" key="11">
    <source>
        <dbReference type="ARBA" id="ARBA00023239"/>
    </source>
</evidence>
<evidence type="ECO:0000256" key="10">
    <source>
        <dbReference type="ARBA" id="ARBA00023152"/>
    </source>
</evidence>
<dbReference type="EMBL" id="JAZGQK010000041">
    <property type="protein sequence ID" value="MEE6263678.1"/>
    <property type="molecule type" value="Genomic_DNA"/>
</dbReference>
<evidence type="ECO:0000256" key="6">
    <source>
        <dbReference type="ARBA" id="ARBA00013068"/>
    </source>
</evidence>
<dbReference type="NCBIfam" id="NF006628">
    <property type="entry name" value="PRK09197.1"/>
    <property type="match status" value="1"/>
</dbReference>
<dbReference type="RefSeq" id="WP_331218322.1">
    <property type="nucleotide sequence ID" value="NZ_JAZGQK010000037.1"/>
</dbReference>
<comment type="cofactor">
    <cofactor evidence="2">
        <name>Zn(2+)</name>
        <dbReference type="ChEBI" id="CHEBI:29105"/>
    </cofactor>
</comment>
<comment type="similarity">
    <text evidence="5">Belongs to the class II fructose-bisphosphate aldolase family.</text>
</comment>
<keyword evidence="15" id="KW-1185">Reference proteome</keyword>
<evidence type="ECO:0000256" key="1">
    <source>
        <dbReference type="ARBA" id="ARBA00000441"/>
    </source>
</evidence>
<dbReference type="EMBL" id="JAZGQK010000037">
    <property type="protein sequence ID" value="MEE6263424.1"/>
    <property type="molecule type" value="Genomic_DNA"/>
</dbReference>
<proteinExistence type="inferred from homology"/>
<dbReference type="Proteomes" id="UP001332243">
    <property type="component" value="Unassembled WGS sequence"/>
</dbReference>
<evidence type="ECO:0000256" key="2">
    <source>
        <dbReference type="ARBA" id="ARBA00001947"/>
    </source>
</evidence>
<protein>
    <recommendedName>
        <fullName evidence="7">Fructose-bisphosphate aldolase</fullName>
        <ecNumber evidence="6">4.1.2.13</ecNumber>
    </recommendedName>
    <alternativeName>
        <fullName evidence="12">Fructose-1,6-bisphosphate aldolase</fullName>
    </alternativeName>
</protein>
<keyword evidence="10" id="KW-0324">Glycolysis</keyword>
<comment type="pathway">
    <text evidence="4">Carbohydrate degradation; glycolysis; D-glyceraldehyde 3-phosphate and glycerone phosphate from D-glucose: step 4/4.</text>
</comment>
<evidence type="ECO:0000256" key="5">
    <source>
        <dbReference type="ARBA" id="ARBA00005812"/>
    </source>
</evidence>
<dbReference type="EC" id="4.1.2.13" evidence="6"/>
<accession>A0ABU7S4U5</accession>
<dbReference type="PANTHER" id="PTHR30559:SF0">
    <property type="entry name" value="FRUCTOSE-BISPHOSPHATE ALDOLASE"/>
    <property type="match status" value="1"/>
</dbReference>
<comment type="catalytic activity">
    <reaction evidence="1">
        <text>beta-D-fructose 1,6-bisphosphate = D-glyceraldehyde 3-phosphate + dihydroxyacetone phosphate</text>
        <dbReference type="Rhea" id="RHEA:14729"/>
        <dbReference type="ChEBI" id="CHEBI:32966"/>
        <dbReference type="ChEBI" id="CHEBI:57642"/>
        <dbReference type="ChEBI" id="CHEBI:59776"/>
        <dbReference type="EC" id="4.1.2.13"/>
    </reaction>
</comment>
<organism evidence="13 15">
    <name type="scientific">Plantactinospora sonchi</name>
    <dbReference type="NCBI Taxonomy" id="1544735"/>
    <lineage>
        <taxon>Bacteria</taxon>
        <taxon>Bacillati</taxon>
        <taxon>Actinomycetota</taxon>
        <taxon>Actinomycetes</taxon>
        <taxon>Micromonosporales</taxon>
        <taxon>Micromonosporaceae</taxon>
        <taxon>Plantactinospora</taxon>
    </lineage>
</organism>
<evidence type="ECO:0000313" key="14">
    <source>
        <dbReference type="EMBL" id="MEE6263678.1"/>
    </source>
</evidence>
<sequence length="336" mass="36359">MPVATPALYREMLDRAKQHHFAYPAVNVRSSTELHGALSGFAEAASDGIIQVTVRGAEFWSGSTVMDGVRGATAFADFARAAAEGYPTTVALHTDHCPSTRYESFLLPLIHASQQRVSAGDQPLFQSYMWDGSALPLARNLELSRQLLDECAKAEAVLEIEIGVIGEEPSSDPRLYSTVEDASRVVTALGDGDRGRYLVAAAFGNVHGVYRPAEVRLRPELLGEIQRAVGSRIGRDRPFDFVFHGGSGASQTDVATAVSHGVVKMNLDTDTQYAFTRAIADYLFRRYDRVLRIDGDLGDKSVYGSRGYLEKAEGAMAARVRQACVETGSAGTRPAP</sequence>
<evidence type="ECO:0000256" key="7">
    <source>
        <dbReference type="ARBA" id="ARBA00013779"/>
    </source>
</evidence>
<evidence type="ECO:0000313" key="13">
    <source>
        <dbReference type="EMBL" id="MEE6263424.1"/>
    </source>
</evidence>
<evidence type="ECO:0000256" key="9">
    <source>
        <dbReference type="ARBA" id="ARBA00022833"/>
    </source>
</evidence>
<dbReference type="InterPro" id="IPR000771">
    <property type="entry name" value="FBA_II"/>
</dbReference>
<dbReference type="PANTHER" id="PTHR30559">
    <property type="entry name" value="FRUCTOSE-BISPHOSPHATE ALDOLASE CLASS 2"/>
    <property type="match status" value="1"/>
</dbReference>
<evidence type="ECO:0000256" key="3">
    <source>
        <dbReference type="ARBA" id="ARBA00002181"/>
    </source>
</evidence>
<dbReference type="Gene3D" id="3.20.20.70">
    <property type="entry name" value="Aldolase class I"/>
    <property type="match status" value="1"/>
</dbReference>
<reference evidence="13 15" key="1">
    <citation type="submission" date="2024-01" db="EMBL/GenBank/DDBJ databases">
        <title>Genome insights into Plantactinospora sonchi sp. nov.</title>
        <authorList>
            <person name="Wang L."/>
        </authorList>
    </citation>
    <scope>NUCLEOTIDE SEQUENCE [LARGE SCALE GENOMIC DNA]</scope>
    <source>
        <strain evidence="13 15">NEAU-QY2</strain>
    </source>
</reference>
<dbReference type="GO" id="GO:0004332">
    <property type="term" value="F:fructose-bisphosphate aldolase activity"/>
    <property type="evidence" value="ECO:0007669"/>
    <property type="project" value="UniProtKB-EC"/>
</dbReference>